<protein>
    <submittedName>
        <fullName evidence="1">Uncharacterized protein</fullName>
    </submittedName>
</protein>
<accession>A0AA96WCQ8</accession>
<name>A0AA96WCQ8_9CYAN</name>
<dbReference type="RefSeq" id="WP_316434243.1">
    <property type="nucleotide sequence ID" value="NZ_CP053586.1"/>
</dbReference>
<gene>
    <name evidence="1" type="ORF">HJG54_07520</name>
</gene>
<sequence length="89" mass="9855">MNPILTAKDIRHARAIDLARLTGIDASNFAAWSNHRHISKRNLGIIATALGMEKSEVLRGFELRRHDNRTAQTVAAKLARATSPQEQPS</sequence>
<organism evidence="1">
    <name type="scientific">Leptolyngbya sp. NK1-12</name>
    <dbReference type="NCBI Taxonomy" id="2547451"/>
    <lineage>
        <taxon>Bacteria</taxon>
        <taxon>Bacillati</taxon>
        <taxon>Cyanobacteriota</taxon>
        <taxon>Cyanophyceae</taxon>
        <taxon>Leptolyngbyales</taxon>
        <taxon>Leptolyngbyaceae</taxon>
        <taxon>Leptolyngbya group</taxon>
        <taxon>Leptolyngbya</taxon>
    </lineage>
</organism>
<proteinExistence type="predicted"/>
<reference evidence="1" key="1">
    <citation type="submission" date="2020-05" db="EMBL/GenBank/DDBJ databases">
        <authorList>
            <person name="Zhu T."/>
            <person name="Keshari N."/>
            <person name="Lu X."/>
        </authorList>
    </citation>
    <scope>NUCLEOTIDE SEQUENCE</scope>
    <source>
        <strain evidence="1">NK1-12</strain>
    </source>
</reference>
<dbReference type="AlphaFoldDB" id="A0AA96WCQ8"/>
<dbReference type="EMBL" id="CP053586">
    <property type="protein sequence ID" value="WNZ22719.1"/>
    <property type="molecule type" value="Genomic_DNA"/>
</dbReference>
<evidence type="ECO:0000313" key="1">
    <source>
        <dbReference type="EMBL" id="WNZ22719.1"/>
    </source>
</evidence>